<reference evidence="1" key="1">
    <citation type="journal article" date="2012" name="Nature">
        <title>The oyster genome reveals stress adaptation and complexity of shell formation.</title>
        <authorList>
            <person name="Zhang G."/>
            <person name="Fang X."/>
            <person name="Guo X."/>
            <person name="Li L."/>
            <person name="Luo R."/>
            <person name="Xu F."/>
            <person name="Yang P."/>
            <person name="Zhang L."/>
            <person name="Wang X."/>
            <person name="Qi H."/>
            <person name="Xiong Z."/>
            <person name="Que H."/>
            <person name="Xie Y."/>
            <person name="Holland P.W."/>
            <person name="Paps J."/>
            <person name="Zhu Y."/>
            <person name="Wu F."/>
            <person name="Chen Y."/>
            <person name="Wang J."/>
            <person name="Peng C."/>
            <person name="Meng J."/>
            <person name="Yang L."/>
            <person name="Liu J."/>
            <person name="Wen B."/>
            <person name="Zhang N."/>
            <person name="Huang Z."/>
            <person name="Zhu Q."/>
            <person name="Feng Y."/>
            <person name="Mount A."/>
            <person name="Hedgecock D."/>
            <person name="Xu Z."/>
            <person name="Liu Y."/>
            <person name="Domazet-Loso T."/>
            <person name="Du Y."/>
            <person name="Sun X."/>
            <person name="Zhang S."/>
            <person name="Liu B."/>
            <person name="Cheng P."/>
            <person name="Jiang X."/>
            <person name="Li J."/>
            <person name="Fan D."/>
            <person name="Wang W."/>
            <person name="Fu W."/>
            <person name="Wang T."/>
            <person name="Wang B."/>
            <person name="Zhang J."/>
            <person name="Peng Z."/>
            <person name="Li Y."/>
            <person name="Li N."/>
            <person name="Wang J."/>
            <person name="Chen M."/>
            <person name="He Y."/>
            <person name="Tan F."/>
            <person name="Song X."/>
            <person name="Zheng Q."/>
            <person name="Huang R."/>
            <person name="Yang H."/>
            <person name="Du X."/>
            <person name="Chen L."/>
            <person name="Yang M."/>
            <person name="Gaffney P.M."/>
            <person name="Wang S."/>
            <person name="Luo L."/>
            <person name="She Z."/>
            <person name="Ming Y."/>
            <person name="Huang W."/>
            <person name="Zhang S."/>
            <person name="Huang B."/>
            <person name="Zhang Y."/>
            <person name="Qu T."/>
            <person name="Ni P."/>
            <person name="Miao G."/>
            <person name="Wang J."/>
            <person name="Wang Q."/>
            <person name="Steinberg C.E."/>
            <person name="Wang H."/>
            <person name="Li N."/>
            <person name="Qian L."/>
            <person name="Zhang G."/>
            <person name="Li Y."/>
            <person name="Yang H."/>
            <person name="Liu X."/>
            <person name="Wang J."/>
            <person name="Yin Y."/>
            <person name="Wang J."/>
        </authorList>
    </citation>
    <scope>NUCLEOTIDE SEQUENCE [LARGE SCALE GENOMIC DNA]</scope>
    <source>
        <strain evidence="1">05x7-T-G4-1.051#20</strain>
    </source>
</reference>
<accession>K1R434</accession>
<gene>
    <name evidence="1" type="ORF">CGI_10022957</name>
</gene>
<evidence type="ECO:0000313" key="1">
    <source>
        <dbReference type="EMBL" id="EKC40518.1"/>
    </source>
</evidence>
<dbReference type="InParanoid" id="K1R434"/>
<sequence length="93" mass="10548">MSDTLYALIELEDQYLRIISVSTICQPRKEIAQYEEGEYIHAKCKGSIYRAVIADISHTYGRVPYTSSQNGRPNIVFISNEIDSNKGKKAHLP</sequence>
<proteinExistence type="predicted"/>
<dbReference type="AlphaFoldDB" id="K1R434"/>
<organism evidence="1">
    <name type="scientific">Magallana gigas</name>
    <name type="common">Pacific oyster</name>
    <name type="synonym">Crassostrea gigas</name>
    <dbReference type="NCBI Taxonomy" id="29159"/>
    <lineage>
        <taxon>Eukaryota</taxon>
        <taxon>Metazoa</taxon>
        <taxon>Spiralia</taxon>
        <taxon>Lophotrochozoa</taxon>
        <taxon>Mollusca</taxon>
        <taxon>Bivalvia</taxon>
        <taxon>Autobranchia</taxon>
        <taxon>Pteriomorphia</taxon>
        <taxon>Ostreida</taxon>
        <taxon>Ostreoidea</taxon>
        <taxon>Ostreidae</taxon>
        <taxon>Magallana</taxon>
    </lineage>
</organism>
<dbReference type="HOGENOM" id="CLU_2401759_0_0_1"/>
<name>K1R434_MAGGI</name>
<protein>
    <submittedName>
        <fullName evidence="1">Uncharacterized protein</fullName>
    </submittedName>
</protein>
<dbReference type="EMBL" id="JH819154">
    <property type="protein sequence ID" value="EKC40518.1"/>
    <property type="molecule type" value="Genomic_DNA"/>
</dbReference>